<evidence type="ECO:0000256" key="10">
    <source>
        <dbReference type="ARBA" id="ARBA00022989"/>
    </source>
</evidence>
<evidence type="ECO:0000256" key="17">
    <source>
        <dbReference type="PIRSR" id="PIRSR000615-2"/>
    </source>
</evidence>
<keyword evidence="4" id="KW-0812">Transmembrane</keyword>
<dbReference type="Proteomes" id="UP000614601">
    <property type="component" value="Unassembled WGS sequence"/>
</dbReference>
<dbReference type="InterPro" id="IPR013806">
    <property type="entry name" value="Kringle-like"/>
</dbReference>
<keyword evidence="2" id="KW-0597">Phosphoprotein</keyword>
<dbReference type="InterPro" id="IPR013783">
    <property type="entry name" value="Ig-like_fold"/>
</dbReference>
<dbReference type="PROSITE" id="PS50038">
    <property type="entry name" value="FZ"/>
    <property type="match status" value="1"/>
</dbReference>
<dbReference type="SUPFAM" id="SSF57440">
    <property type="entry name" value="Kringle-like"/>
    <property type="match status" value="1"/>
</dbReference>
<evidence type="ECO:0000256" key="18">
    <source>
        <dbReference type="PIRSR" id="PIRSR000615-3"/>
    </source>
</evidence>
<dbReference type="GO" id="GO:0007169">
    <property type="term" value="P:cell surface receptor protein tyrosine kinase signaling pathway"/>
    <property type="evidence" value="ECO:0007669"/>
    <property type="project" value="TreeGrafter"/>
</dbReference>
<evidence type="ECO:0000256" key="2">
    <source>
        <dbReference type="ARBA" id="ARBA00022553"/>
    </source>
</evidence>
<dbReference type="GO" id="GO:0004714">
    <property type="term" value="F:transmembrane receptor protein tyrosine kinase activity"/>
    <property type="evidence" value="ECO:0007669"/>
    <property type="project" value="TreeGrafter"/>
</dbReference>
<dbReference type="CDD" id="cd00108">
    <property type="entry name" value="KR"/>
    <property type="match status" value="1"/>
</dbReference>
<dbReference type="PANTHER" id="PTHR24416">
    <property type="entry name" value="TYROSINE-PROTEIN KINASE RECEPTOR"/>
    <property type="match status" value="1"/>
</dbReference>
<dbReference type="SMART" id="SM00408">
    <property type="entry name" value="IGc2"/>
    <property type="match status" value="1"/>
</dbReference>
<feature type="binding site" evidence="17">
    <location>
        <position position="752"/>
    </location>
    <ligand>
        <name>ATP</name>
        <dbReference type="ChEBI" id="CHEBI:30616"/>
    </ligand>
</feature>
<dbReference type="PANTHER" id="PTHR24416:SF611">
    <property type="entry name" value="TYROSINE-PROTEIN KINASE TRANSMEMBRANE RECEPTOR ROR"/>
    <property type="match status" value="1"/>
</dbReference>
<dbReference type="GO" id="GO:0007155">
    <property type="term" value="P:cell adhesion"/>
    <property type="evidence" value="ECO:0007669"/>
    <property type="project" value="UniProtKB-KW"/>
</dbReference>
<keyword evidence="6" id="KW-0677">Repeat</keyword>
<reference evidence="25" key="1">
    <citation type="submission" date="2020-09" db="EMBL/GenBank/DDBJ databases">
        <authorList>
            <person name="Kikuchi T."/>
        </authorList>
    </citation>
    <scope>NUCLEOTIDE SEQUENCE</scope>
    <source>
        <strain evidence="25">SH1</strain>
    </source>
</reference>
<dbReference type="Pfam" id="PF00051">
    <property type="entry name" value="Kringle"/>
    <property type="match status" value="1"/>
</dbReference>
<evidence type="ECO:0000256" key="7">
    <source>
        <dbReference type="ARBA" id="ARBA00022741"/>
    </source>
</evidence>
<keyword evidence="18" id="KW-0460">Magnesium</keyword>
<dbReference type="InterPro" id="IPR000719">
    <property type="entry name" value="Prot_kinase_dom"/>
</dbReference>
<dbReference type="CDD" id="cd00096">
    <property type="entry name" value="Ig"/>
    <property type="match status" value="1"/>
</dbReference>
<evidence type="ECO:0000256" key="9">
    <source>
        <dbReference type="ARBA" id="ARBA00022889"/>
    </source>
</evidence>
<dbReference type="GO" id="GO:0046872">
    <property type="term" value="F:metal ion binding"/>
    <property type="evidence" value="ECO:0007669"/>
    <property type="project" value="UniProtKB-KW"/>
</dbReference>
<evidence type="ECO:0000259" key="24">
    <source>
        <dbReference type="PROSITE" id="PS50835"/>
    </source>
</evidence>
<dbReference type="Pfam" id="PF07679">
    <property type="entry name" value="I-set"/>
    <property type="match status" value="1"/>
</dbReference>
<evidence type="ECO:0000256" key="1">
    <source>
        <dbReference type="ARBA" id="ARBA00004479"/>
    </source>
</evidence>
<keyword evidence="3 19" id="KW-0420">Kringle</keyword>
<dbReference type="InterPro" id="IPR038178">
    <property type="entry name" value="Kringle_sf"/>
</dbReference>
<evidence type="ECO:0000256" key="20">
    <source>
        <dbReference type="SAM" id="MobiDB-lite"/>
    </source>
</evidence>
<keyword evidence="10" id="KW-1133">Transmembrane helix</keyword>
<evidence type="ECO:0008006" key="27">
    <source>
        <dbReference type="Google" id="ProtNLM"/>
    </source>
</evidence>
<keyword evidence="15" id="KW-0393">Immunoglobulin domain</keyword>
<feature type="domain" description="FZ" evidence="22">
    <location>
        <begin position="174"/>
        <end position="312"/>
    </location>
</feature>
<sequence length="990" mass="109754">MDDGTGKRPYIRLNSNLPNVTRHTGGEVRLKCEAVGSPQPITFAWLKNHAPIEKSRKVKVRNREFWSKLVITDLDVLDSGYYQCTATNSAGSVNTTSVLRVNTAPPNAKPKPSSSVNKQHKNLELDDEYGDYFDEQRNVDQFDDMFSVPNSAGGNGYAPMQEMANERWLDGTTLTKGQCVPYKGRACANFLTGRYIIVTTENRDEIYDVDHHISAAMMFIHKMPDVSEQCKKYSHAVACYHRYKVCDQSVSTYGASETTVPLCRRDCDELQSAVCPKEFAMAAQHELVGDGEKSLLPRCDTISPDASHCIRVLQPNTPIGVPKTPVESVPDRDDSNDKFSHWCYVDTGLKYEGNAATTISGKVCLPWRDSPSKEFHPSANKRLKNAGNHCRNPGGPISQPWCYAAQTGLPEQCDIRKCPPNLYAEYSDSAPEPGLLDGVSKTWQTMSPQTQMISAAGLGAVLFALLLCICCTCFCRKKKTKSPASTTTGQSTVTSLNKNGYFVQNMNGVPSMNGVMNGIPSMNGGSSLANSAVNQQYYNRQAQMMMAQPNYEMNSLLHPRHPGSAIMSVGSHPYATAQAASHMQLYSPHTSTDPSEQSIPIISENQISIENKLGEDGREVIYQGEYSSPKGFDHQSKTIKVAIRMLQLGSSQLEIENFREEIRGLAMFEHLNVIRLLGVTYIEQNTRMGAVFDYDVNGNLVQYLKLREPRGNETDEERCRNYEDMCKIAAHIAGGMEYLARQGYVHRDLAARNCLIANQVVVKIADFAKYQQQYEQDYVIMNNQAKLPVRWMAKEAFDIANEKTDVYSFGVTLWEIYTFAQQPYGNQSDPEVIDKINYRDVLPCPQGCPTKIYGMIVECCNNIPERRPSFAELHQRLQVMSALGQAGYNTARASSVHSGGSSGQSGQGLNNGFVKGSLDGMNQFGMVPSPAPHVTKVAMMPGQNSIMHSTPIGHRSPRARASNEHGEDTSPLMRRKPYESAYASDSGSED</sequence>
<dbReference type="InterPro" id="IPR007110">
    <property type="entry name" value="Ig-like_dom"/>
</dbReference>
<dbReference type="FunFam" id="2.60.40.10:FF:000017">
    <property type="entry name" value="Down syndrome cell adhesion molecule b"/>
    <property type="match status" value="1"/>
</dbReference>
<feature type="region of interest" description="Disordered" evidence="20">
    <location>
        <begin position="892"/>
        <end position="914"/>
    </location>
</feature>
<gene>
    <name evidence="25" type="ORF">BOKJ2_LOCUS3432</name>
</gene>
<dbReference type="Gene3D" id="2.60.40.10">
    <property type="entry name" value="Immunoglobulins"/>
    <property type="match status" value="1"/>
</dbReference>
<comment type="caution">
    <text evidence="19">Lacks conserved residue(s) required for the propagation of feature annotation.</text>
</comment>
<organism evidence="25 26">
    <name type="scientific">Bursaphelenchus okinawaensis</name>
    <dbReference type="NCBI Taxonomy" id="465554"/>
    <lineage>
        <taxon>Eukaryota</taxon>
        <taxon>Metazoa</taxon>
        <taxon>Ecdysozoa</taxon>
        <taxon>Nematoda</taxon>
        <taxon>Chromadorea</taxon>
        <taxon>Rhabditida</taxon>
        <taxon>Tylenchina</taxon>
        <taxon>Tylenchomorpha</taxon>
        <taxon>Aphelenchoidea</taxon>
        <taxon>Aphelenchoididae</taxon>
        <taxon>Bursaphelenchus</taxon>
    </lineage>
</organism>
<dbReference type="Proteomes" id="UP000783686">
    <property type="component" value="Unassembled WGS sequence"/>
</dbReference>
<evidence type="ECO:0000256" key="6">
    <source>
        <dbReference type="ARBA" id="ARBA00022737"/>
    </source>
</evidence>
<dbReference type="InterPro" id="IPR020635">
    <property type="entry name" value="Tyr_kinase_cat_dom"/>
</dbReference>
<keyword evidence="8 17" id="KW-0067">ATP-binding</keyword>
<dbReference type="PRINTS" id="PR00109">
    <property type="entry name" value="TYRKINASE"/>
</dbReference>
<keyword evidence="5" id="KW-0732">Signal</keyword>
<dbReference type="InterPro" id="IPR000001">
    <property type="entry name" value="Kringle"/>
</dbReference>
<evidence type="ECO:0000256" key="19">
    <source>
        <dbReference type="PROSITE-ProRule" id="PRU00121"/>
    </source>
</evidence>
<feature type="binding site" evidence="18">
    <location>
        <position position="753"/>
    </location>
    <ligand>
        <name>Mg(2+)</name>
        <dbReference type="ChEBI" id="CHEBI:18420"/>
    </ligand>
</feature>
<dbReference type="Gene3D" id="1.10.510.10">
    <property type="entry name" value="Transferase(Phosphotransferase) domain 1"/>
    <property type="match status" value="1"/>
</dbReference>
<evidence type="ECO:0000256" key="16">
    <source>
        <dbReference type="PIRSR" id="PIRSR000615-1"/>
    </source>
</evidence>
<dbReference type="CDD" id="cd07459">
    <property type="entry name" value="CRD_TK_ROR_like"/>
    <property type="match status" value="1"/>
</dbReference>
<dbReference type="Pfam" id="PF07714">
    <property type="entry name" value="PK_Tyr_Ser-Thr"/>
    <property type="match status" value="1"/>
</dbReference>
<dbReference type="CDD" id="cd00192">
    <property type="entry name" value="PTKc"/>
    <property type="match status" value="1"/>
</dbReference>
<dbReference type="GO" id="GO:0043235">
    <property type="term" value="C:receptor complex"/>
    <property type="evidence" value="ECO:0007669"/>
    <property type="project" value="TreeGrafter"/>
</dbReference>
<evidence type="ECO:0000259" key="21">
    <source>
        <dbReference type="PROSITE" id="PS50011"/>
    </source>
</evidence>
<evidence type="ECO:0000256" key="5">
    <source>
        <dbReference type="ARBA" id="ARBA00022729"/>
    </source>
</evidence>
<dbReference type="SMART" id="SM00130">
    <property type="entry name" value="KR"/>
    <property type="match status" value="1"/>
</dbReference>
<dbReference type="SMART" id="SM00219">
    <property type="entry name" value="TyrKc"/>
    <property type="match status" value="1"/>
</dbReference>
<feature type="active site" description="Proton acceptor" evidence="16">
    <location>
        <position position="748"/>
    </location>
</feature>
<dbReference type="GO" id="GO:0017147">
    <property type="term" value="F:Wnt-protein binding"/>
    <property type="evidence" value="ECO:0007669"/>
    <property type="project" value="TreeGrafter"/>
</dbReference>
<feature type="region of interest" description="Disordered" evidence="20">
    <location>
        <begin position="944"/>
        <end position="990"/>
    </location>
</feature>
<evidence type="ECO:0000256" key="3">
    <source>
        <dbReference type="ARBA" id="ARBA00022572"/>
    </source>
</evidence>
<dbReference type="AlphaFoldDB" id="A0A811K687"/>
<dbReference type="PROSITE" id="PS50070">
    <property type="entry name" value="KRINGLE_2"/>
    <property type="match status" value="1"/>
</dbReference>
<feature type="domain" description="Protein kinase" evidence="21">
    <location>
        <begin position="607"/>
        <end position="877"/>
    </location>
</feature>
<dbReference type="SMART" id="SM00409">
    <property type="entry name" value="IG"/>
    <property type="match status" value="1"/>
</dbReference>
<dbReference type="Gene3D" id="3.30.200.20">
    <property type="entry name" value="Phosphorylase Kinase, domain 1"/>
    <property type="match status" value="1"/>
</dbReference>
<feature type="binding site" evidence="18">
    <location>
        <position position="766"/>
    </location>
    <ligand>
        <name>Mg(2+)</name>
        <dbReference type="ChEBI" id="CHEBI:18420"/>
    </ligand>
</feature>
<protein>
    <recommendedName>
        <fullName evidence="27">Receptor protein-tyrosine kinase</fullName>
    </recommendedName>
</protein>
<dbReference type="InterPro" id="IPR003599">
    <property type="entry name" value="Ig_sub"/>
</dbReference>
<dbReference type="EMBL" id="CAJFDH010000002">
    <property type="protein sequence ID" value="CAD5210914.1"/>
    <property type="molecule type" value="Genomic_DNA"/>
</dbReference>
<dbReference type="GO" id="GO:0009653">
    <property type="term" value="P:anatomical structure morphogenesis"/>
    <property type="evidence" value="ECO:0007669"/>
    <property type="project" value="UniProtKB-ARBA"/>
</dbReference>
<name>A0A811K687_9BILA</name>
<evidence type="ECO:0000256" key="15">
    <source>
        <dbReference type="ARBA" id="ARBA00023319"/>
    </source>
</evidence>
<dbReference type="InterPro" id="IPR050122">
    <property type="entry name" value="RTK"/>
</dbReference>
<dbReference type="InterPro" id="IPR003598">
    <property type="entry name" value="Ig_sub2"/>
</dbReference>
<dbReference type="SUPFAM" id="SSF48726">
    <property type="entry name" value="Immunoglobulin"/>
    <property type="match status" value="1"/>
</dbReference>
<dbReference type="InterPro" id="IPR001245">
    <property type="entry name" value="Ser-Thr/Tyr_kinase_cat_dom"/>
</dbReference>
<keyword evidence="9" id="KW-0130">Cell adhesion</keyword>
<dbReference type="GO" id="GO:0005524">
    <property type="term" value="F:ATP binding"/>
    <property type="evidence" value="ECO:0007669"/>
    <property type="project" value="UniProtKB-KW"/>
</dbReference>
<dbReference type="PROSITE" id="PS00109">
    <property type="entry name" value="PROTEIN_KINASE_TYR"/>
    <property type="match status" value="1"/>
</dbReference>
<evidence type="ECO:0000256" key="8">
    <source>
        <dbReference type="ARBA" id="ARBA00022840"/>
    </source>
</evidence>
<comment type="subcellular location">
    <subcellularLocation>
        <location evidence="1">Membrane</location>
        <topology evidence="1">Single-pass type I membrane protein</topology>
    </subcellularLocation>
</comment>
<proteinExistence type="predicted"/>
<dbReference type="InterPro" id="IPR041775">
    <property type="entry name" value="Ror-like_CRD"/>
</dbReference>
<keyword evidence="18" id="KW-0479">Metal-binding</keyword>
<dbReference type="OrthoDB" id="2431000at2759"/>
<dbReference type="PROSITE" id="PS50011">
    <property type="entry name" value="PROTEIN_KINASE_DOM"/>
    <property type="match status" value="1"/>
</dbReference>
<evidence type="ECO:0000256" key="14">
    <source>
        <dbReference type="ARBA" id="ARBA00023180"/>
    </source>
</evidence>
<feature type="disulfide bond" evidence="19">
    <location>
        <begin position="390"/>
        <end position="413"/>
    </location>
</feature>
<evidence type="ECO:0000313" key="26">
    <source>
        <dbReference type="Proteomes" id="UP000614601"/>
    </source>
</evidence>
<dbReference type="InterPro" id="IPR013098">
    <property type="entry name" value="Ig_I-set"/>
</dbReference>
<keyword evidence="7 17" id="KW-0547">Nucleotide-binding</keyword>
<dbReference type="GO" id="GO:0005886">
    <property type="term" value="C:plasma membrane"/>
    <property type="evidence" value="ECO:0007669"/>
    <property type="project" value="TreeGrafter"/>
</dbReference>
<evidence type="ECO:0000256" key="13">
    <source>
        <dbReference type="ARBA" id="ARBA00023170"/>
    </source>
</evidence>
<dbReference type="SUPFAM" id="SSF56112">
    <property type="entry name" value="Protein kinase-like (PK-like)"/>
    <property type="match status" value="1"/>
</dbReference>
<keyword evidence="12 19" id="KW-1015">Disulfide bond</keyword>
<feature type="domain" description="Ig-like" evidence="24">
    <location>
        <begin position="9"/>
        <end position="100"/>
    </location>
</feature>
<keyword evidence="26" id="KW-1185">Reference proteome</keyword>
<evidence type="ECO:0000256" key="11">
    <source>
        <dbReference type="ARBA" id="ARBA00023136"/>
    </source>
</evidence>
<dbReference type="PROSITE" id="PS50835">
    <property type="entry name" value="IG_LIKE"/>
    <property type="match status" value="1"/>
</dbReference>
<keyword evidence="11" id="KW-0472">Membrane</keyword>
<evidence type="ECO:0000259" key="23">
    <source>
        <dbReference type="PROSITE" id="PS50070"/>
    </source>
</evidence>
<dbReference type="InterPro" id="IPR036179">
    <property type="entry name" value="Ig-like_dom_sf"/>
</dbReference>
<evidence type="ECO:0000313" key="25">
    <source>
        <dbReference type="EMBL" id="CAD5210914.1"/>
    </source>
</evidence>
<dbReference type="PIRSF" id="PIRSF000615">
    <property type="entry name" value="TyrPK_CSF1-R"/>
    <property type="match status" value="1"/>
</dbReference>
<dbReference type="Gene3D" id="2.40.20.10">
    <property type="entry name" value="Plasminogen Kringle 4"/>
    <property type="match status" value="1"/>
</dbReference>
<evidence type="ECO:0000256" key="4">
    <source>
        <dbReference type="ARBA" id="ARBA00022692"/>
    </source>
</evidence>
<keyword evidence="14" id="KW-0325">Glycoprotein</keyword>
<evidence type="ECO:0000259" key="22">
    <source>
        <dbReference type="PROSITE" id="PS50038"/>
    </source>
</evidence>
<dbReference type="InterPro" id="IPR020067">
    <property type="entry name" value="Frizzled_dom"/>
</dbReference>
<dbReference type="Gene3D" id="1.10.2000.10">
    <property type="entry name" value="Frizzled cysteine-rich domain"/>
    <property type="match status" value="1"/>
</dbReference>
<evidence type="ECO:0000256" key="12">
    <source>
        <dbReference type="ARBA" id="ARBA00023157"/>
    </source>
</evidence>
<dbReference type="InterPro" id="IPR011009">
    <property type="entry name" value="Kinase-like_dom_sf"/>
</dbReference>
<accession>A0A811K687</accession>
<dbReference type="InterPro" id="IPR008266">
    <property type="entry name" value="Tyr_kinase_AS"/>
</dbReference>
<comment type="caution">
    <text evidence="25">The sequence shown here is derived from an EMBL/GenBank/DDBJ whole genome shotgun (WGS) entry which is preliminary data.</text>
</comment>
<keyword evidence="13" id="KW-0675">Receptor</keyword>
<feature type="domain" description="Kringle" evidence="23">
    <location>
        <begin position="342"/>
        <end position="418"/>
    </location>
</feature>
<dbReference type="InterPro" id="IPR036790">
    <property type="entry name" value="Frizzled_dom_sf"/>
</dbReference>
<dbReference type="EMBL" id="CAJFCW020000002">
    <property type="protein sequence ID" value="CAG9092350.1"/>
    <property type="molecule type" value="Genomic_DNA"/>
</dbReference>